<accession>A0A5C3KMG6</accession>
<proteinExistence type="predicted"/>
<evidence type="ECO:0000256" key="1">
    <source>
        <dbReference type="SAM" id="MobiDB-lite"/>
    </source>
</evidence>
<gene>
    <name evidence="2" type="ORF">FA15DRAFT_658334</name>
</gene>
<feature type="region of interest" description="Disordered" evidence="1">
    <location>
        <begin position="385"/>
        <end position="404"/>
    </location>
</feature>
<feature type="region of interest" description="Disordered" evidence="1">
    <location>
        <begin position="1"/>
        <end position="21"/>
    </location>
</feature>
<evidence type="ECO:0000313" key="2">
    <source>
        <dbReference type="EMBL" id="TFK21412.1"/>
    </source>
</evidence>
<evidence type="ECO:0000313" key="3">
    <source>
        <dbReference type="Proteomes" id="UP000307440"/>
    </source>
</evidence>
<dbReference type="EMBL" id="ML210269">
    <property type="protein sequence ID" value="TFK21412.1"/>
    <property type="molecule type" value="Genomic_DNA"/>
</dbReference>
<keyword evidence="3" id="KW-1185">Reference proteome</keyword>
<sequence>MNQELPNLRRSPYTRLGTSNSECQTSLKDVSNVTTRSARRLKPVDSVKFVGFEEVEVKNEHGVKCQVFSPVHKTVKVFGRPGTIPCDVPEEEWNRQQPWSKFCGDKAEGEDDIPELPMIGKVIQPPNLATNATSMSIQFKGGRAAMVLFVSGVALVSVTINNGGGPGGSQYEVAWTSHPKNADALKGSVGSGLSRPGHDDVGIISSIKRDWTRHSAKLEASSQPRFRSKAQPFIYDVFMCTYYAQLYDLPKYAIIGPDHRVNGSGANERSRWYLLQHCPGSSGSSELSELVTEGSTVQTVKWQPTKLICAVPQHPDSPWHGLTLLCLVSVIEAYAMEIEIKNTRLGVCQQLLDRASNICAGAGGRGLRLNATLAATRLGRNNHLNDGSMQTVAPVPPSRWPREGPSEAMVSELNCVIQLQLVILQRQQRRLIIFQHALSEYKEMFHLDARIGSPIRREASKSLDVVFQQFERVLLASSSL</sequence>
<reference evidence="2 3" key="1">
    <citation type="journal article" date="2019" name="Nat. Ecol. Evol.">
        <title>Megaphylogeny resolves global patterns of mushroom evolution.</title>
        <authorList>
            <person name="Varga T."/>
            <person name="Krizsan K."/>
            <person name="Foldi C."/>
            <person name="Dima B."/>
            <person name="Sanchez-Garcia M."/>
            <person name="Sanchez-Ramirez S."/>
            <person name="Szollosi G.J."/>
            <person name="Szarkandi J.G."/>
            <person name="Papp V."/>
            <person name="Albert L."/>
            <person name="Andreopoulos W."/>
            <person name="Angelini C."/>
            <person name="Antonin V."/>
            <person name="Barry K.W."/>
            <person name="Bougher N.L."/>
            <person name="Buchanan P."/>
            <person name="Buyck B."/>
            <person name="Bense V."/>
            <person name="Catcheside P."/>
            <person name="Chovatia M."/>
            <person name="Cooper J."/>
            <person name="Damon W."/>
            <person name="Desjardin D."/>
            <person name="Finy P."/>
            <person name="Geml J."/>
            <person name="Haridas S."/>
            <person name="Hughes K."/>
            <person name="Justo A."/>
            <person name="Karasinski D."/>
            <person name="Kautmanova I."/>
            <person name="Kiss B."/>
            <person name="Kocsube S."/>
            <person name="Kotiranta H."/>
            <person name="LaButti K.M."/>
            <person name="Lechner B.E."/>
            <person name="Liimatainen K."/>
            <person name="Lipzen A."/>
            <person name="Lukacs Z."/>
            <person name="Mihaltcheva S."/>
            <person name="Morgado L.N."/>
            <person name="Niskanen T."/>
            <person name="Noordeloos M.E."/>
            <person name="Ohm R.A."/>
            <person name="Ortiz-Santana B."/>
            <person name="Ovrebo C."/>
            <person name="Racz N."/>
            <person name="Riley R."/>
            <person name="Savchenko A."/>
            <person name="Shiryaev A."/>
            <person name="Soop K."/>
            <person name="Spirin V."/>
            <person name="Szebenyi C."/>
            <person name="Tomsovsky M."/>
            <person name="Tulloss R.E."/>
            <person name="Uehling J."/>
            <person name="Grigoriev I.V."/>
            <person name="Vagvolgyi C."/>
            <person name="Papp T."/>
            <person name="Martin F.M."/>
            <person name="Miettinen O."/>
            <person name="Hibbett D.S."/>
            <person name="Nagy L.G."/>
        </authorList>
    </citation>
    <scope>NUCLEOTIDE SEQUENCE [LARGE SCALE GENOMIC DNA]</scope>
    <source>
        <strain evidence="2 3">CBS 121175</strain>
    </source>
</reference>
<organism evidence="2 3">
    <name type="scientific">Coprinopsis marcescibilis</name>
    <name type="common">Agaric fungus</name>
    <name type="synonym">Psathyrella marcescibilis</name>
    <dbReference type="NCBI Taxonomy" id="230819"/>
    <lineage>
        <taxon>Eukaryota</taxon>
        <taxon>Fungi</taxon>
        <taxon>Dikarya</taxon>
        <taxon>Basidiomycota</taxon>
        <taxon>Agaricomycotina</taxon>
        <taxon>Agaricomycetes</taxon>
        <taxon>Agaricomycetidae</taxon>
        <taxon>Agaricales</taxon>
        <taxon>Agaricineae</taxon>
        <taxon>Psathyrellaceae</taxon>
        <taxon>Coprinopsis</taxon>
    </lineage>
</organism>
<dbReference type="AlphaFoldDB" id="A0A5C3KMG6"/>
<protein>
    <submittedName>
        <fullName evidence="2">Uncharacterized protein</fullName>
    </submittedName>
</protein>
<name>A0A5C3KMG6_COPMA</name>
<dbReference type="Proteomes" id="UP000307440">
    <property type="component" value="Unassembled WGS sequence"/>
</dbReference>